<evidence type="ECO:0000313" key="18">
    <source>
        <dbReference type="Proteomes" id="UP000273278"/>
    </source>
</evidence>
<keyword evidence="9 15" id="KW-0028">Amino-acid biosynthesis</keyword>
<evidence type="ECO:0000256" key="12">
    <source>
        <dbReference type="ARBA" id="ARBA00022840"/>
    </source>
</evidence>
<dbReference type="EC" id="3.6.1.31" evidence="15"/>
<evidence type="ECO:0000256" key="5">
    <source>
        <dbReference type="ARBA" id="ARBA00005204"/>
    </source>
</evidence>
<dbReference type="GO" id="GO:0005524">
    <property type="term" value="F:ATP binding"/>
    <property type="evidence" value="ECO:0007669"/>
    <property type="project" value="UniProtKB-KW"/>
</dbReference>
<dbReference type="GO" id="GO:0005737">
    <property type="term" value="C:cytoplasm"/>
    <property type="evidence" value="ECO:0007669"/>
    <property type="project" value="UniProtKB-SubCell"/>
</dbReference>
<organism evidence="17 18">
    <name type="scientific">Methanomethylophilus alvi</name>
    <dbReference type="NCBI Taxonomy" id="1291540"/>
    <lineage>
        <taxon>Archaea</taxon>
        <taxon>Methanobacteriati</taxon>
        <taxon>Thermoplasmatota</taxon>
        <taxon>Thermoplasmata</taxon>
        <taxon>Methanomassiliicoccales</taxon>
        <taxon>Methanomethylophilaceae</taxon>
        <taxon>Methanomethylophilus</taxon>
    </lineage>
</organism>
<gene>
    <name evidence="15" type="primary">hisI</name>
    <name evidence="15" type="synonym">hisIE</name>
    <name evidence="17" type="ORF">BKD89_02400</name>
</gene>
<reference evidence="17 18" key="1">
    <citation type="submission" date="2016-10" db="EMBL/GenBank/DDBJ databases">
        <title>Complete genome of the TMA-utilizing, human hosted archaeon Methanomethylophilus alvus Gen. nov, sp. nov., strain Mx-05, derived from a pure culture.</title>
        <authorList>
            <person name="Brugere J.-F."/>
            <person name="Ben Hania W."/>
            <person name="Chaudhary P.P."/>
            <person name="Gaci N."/>
            <person name="Borrel G."/>
            <person name="Cao Van Tuat L."/>
            <person name="Fardeau M.-L."/>
            <person name="Harris H.M.B."/>
            <person name="O'Toole P.W."/>
            <person name="Ollivier B."/>
        </authorList>
    </citation>
    <scope>NUCLEOTIDE SEQUENCE [LARGE SCALE GENOMIC DNA]</scope>
    <source>
        <strain evidence="17 18">Mx-05</strain>
    </source>
</reference>
<keyword evidence="11 15" id="KW-0378">Hydrolase</keyword>
<dbReference type="UniPathway" id="UPA00031">
    <property type="reaction ID" value="UER00007"/>
</dbReference>
<comment type="subcellular location">
    <subcellularLocation>
        <location evidence="3 15">Cytoplasm</location>
    </subcellularLocation>
</comment>
<evidence type="ECO:0000256" key="15">
    <source>
        <dbReference type="HAMAP-Rule" id="MF_01019"/>
    </source>
</evidence>
<dbReference type="SUPFAM" id="SSF101386">
    <property type="entry name" value="all-alpha NTP pyrophosphatases"/>
    <property type="match status" value="1"/>
</dbReference>
<dbReference type="FunFam" id="3.10.20.810:FF:000001">
    <property type="entry name" value="Histidine biosynthesis bifunctional protein HisIE"/>
    <property type="match status" value="1"/>
</dbReference>
<dbReference type="InterPro" id="IPR023019">
    <property type="entry name" value="His_synth_HisIE"/>
</dbReference>
<comment type="pathway">
    <text evidence="4 15">Amino-acid biosynthesis; L-histidine biosynthesis; L-histidine from 5-phospho-alpha-D-ribose 1-diphosphate: step 3/9.</text>
</comment>
<dbReference type="NCBIfam" id="TIGR03188">
    <property type="entry name" value="histidine_hisI"/>
    <property type="match status" value="1"/>
</dbReference>
<dbReference type="Pfam" id="PF01502">
    <property type="entry name" value="PRA-CH"/>
    <property type="match status" value="1"/>
</dbReference>
<accession>A0A3G3IG63</accession>
<evidence type="ECO:0000256" key="13">
    <source>
        <dbReference type="ARBA" id="ARBA00023102"/>
    </source>
</evidence>
<evidence type="ECO:0000256" key="7">
    <source>
        <dbReference type="ARBA" id="ARBA00008299"/>
    </source>
</evidence>
<evidence type="ECO:0000256" key="14">
    <source>
        <dbReference type="ARBA" id="ARBA00023268"/>
    </source>
</evidence>
<evidence type="ECO:0000256" key="2">
    <source>
        <dbReference type="ARBA" id="ARBA00001460"/>
    </source>
</evidence>
<dbReference type="InterPro" id="IPR002496">
    <property type="entry name" value="PRib_AMP_CycHydrolase_dom"/>
</dbReference>
<keyword evidence="13 15" id="KW-0368">Histidine biosynthesis</keyword>
<keyword evidence="14 15" id="KW-0511">Multifunctional enzyme</keyword>
<dbReference type="AlphaFoldDB" id="A0A3G3IG63"/>
<evidence type="ECO:0000313" key="17">
    <source>
        <dbReference type="EMBL" id="AYQ54658.1"/>
    </source>
</evidence>
<dbReference type="GeneID" id="41321282"/>
<dbReference type="Gene3D" id="1.10.287.1080">
    <property type="entry name" value="MazG-like"/>
    <property type="match status" value="1"/>
</dbReference>
<dbReference type="GO" id="GO:0004636">
    <property type="term" value="F:phosphoribosyl-ATP diphosphatase activity"/>
    <property type="evidence" value="ECO:0007669"/>
    <property type="project" value="UniProtKB-UniRule"/>
</dbReference>
<evidence type="ECO:0000256" key="8">
    <source>
        <dbReference type="ARBA" id="ARBA00022490"/>
    </source>
</evidence>
<protein>
    <recommendedName>
        <fullName evidence="15">Histidine biosynthesis bifunctional protein HisIE</fullName>
    </recommendedName>
    <domain>
        <recommendedName>
            <fullName evidence="15">Phosphoribosyl-AMP cyclohydrolase</fullName>
            <shortName evidence="15">PRA-CH</shortName>
            <ecNumber evidence="15">3.5.4.19</ecNumber>
        </recommendedName>
    </domain>
    <domain>
        <recommendedName>
            <fullName evidence="15">Phosphoribosyl-ATP pyrophosphatase</fullName>
            <shortName evidence="15">PRA-PH</shortName>
            <ecNumber evidence="15">3.6.1.31</ecNumber>
        </recommendedName>
    </domain>
</protein>
<dbReference type="Gene3D" id="3.10.20.810">
    <property type="entry name" value="Phosphoribosyl-AMP cyclohydrolase"/>
    <property type="match status" value="1"/>
</dbReference>
<dbReference type="GO" id="GO:0004635">
    <property type="term" value="F:phosphoribosyl-AMP cyclohydrolase activity"/>
    <property type="evidence" value="ECO:0007669"/>
    <property type="project" value="UniProtKB-UniRule"/>
</dbReference>
<dbReference type="InterPro" id="IPR026660">
    <property type="entry name" value="PRA-CH"/>
</dbReference>
<evidence type="ECO:0000259" key="16">
    <source>
        <dbReference type="Pfam" id="PF01502"/>
    </source>
</evidence>
<dbReference type="RefSeq" id="WP_015504380.1">
    <property type="nucleotide sequence ID" value="NZ_CAYARL010000024.1"/>
</dbReference>
<dbReference type="InterPro" id="IPR038019">
    <property type="entry name" value="PRib_AMP_CycHydrolase_sf"/>
</dbReference>
<dbReference type="EMBL" id="CP017686">
    <property type="protein sequence ID" value="AYQ54658.1"/>
    <property type="molecule type" value="Genomic_DNA"/>
</dbReference>
<feature type="region of interest" description="Phosphoribosyl-ATP pyrophosphohydrolase" evidence="15">
    <location>
        <begin position="116"/>
        <end position="203"/>
    </location>
</feature>
<feature type="region of interest" description="Phosphoribosyl-AMP cyclohydrolase" evidence="15">
    <location>
        <begin position="1"/>
        <end position="115"/>
    </location>
</feature>
<evidence type="ECO:0000256" key="6">
    <source>
        <dbReference type="ARBA" id="ARBA00007731"/>
    </source>
</evidence>
<comment type="pathway">
    <text evidence="5 15">Amino-acid biosynthesis; L-histidine biosynthesis; L-histidine from 5-phospho-alpha-D-ribose 1-diphosphate: step 2/9.</text>
</comment>
<evidence type="ECO:0000256" key="3">
    <source>
        <dbReference type="ARBA" id="ARBA00004496"/>
    </source>
</evidence>
<evidence type="ECO:0000256" key="11">
    <source>
        <dbReference type="ARBA" id="ARBA00022801"/>
    </source>
</evidence>
<dbReference type="Proteomes" id="UP000273278">
    <property type="component" value="Chromosome"/>
</dbReference>
<evidence type="ECO:0000256" key="9">
    <source>
        <dbReference type="ARBA" id="ARBA00022605"/>
    </source>
</evidence>
<keyword evidence="12 15" id="KW-0067">ATP-binding</keyword>
<keyword evidence="10 15" id="KW-0547">Nucleotide-binding</keyword>
<dbReference type="CDD" id="cd11534">
    <property type="entry name" value="NTP-PPase_HisIE_like"/>
    <property type="match status" value="1"/>
</dbReference>
<evidence type="ECO:0000256" key="10">
    <source>
        <dbReference type="ARBA" id="ARBA00022741"/>
    </source>
</evidence>
<dbReference type="InterPro" id="IPR008179">
    <property type="entry name" value="HisE"/>
</dbReference>
<dbReference type="PANTHER" id="PTHR42945">
    <property type="entry name" value="HISTIDINE BIOSYNTHESIS BIFUNCTIONAL PROTEIN"/>
    <property type="match status" value="1"/>
</dbReference>
<evidence type="ECO:0000256" key="4">
    <source>
        <dbReference type="ARBA" id="ARBA00005169"/>
    </source>
</evidence>
<keyword evidence="8 15" id="KW-0963">Cytoplasm</keyword>
<dbReference type="HAMAP" id="MF_01021">
    <property type="entry name" value="HisI"/>
    <property type="match status" value="1"/>
</dbReference>
<dbReference type="HAMAP" id="MF_01020">
    <property type="entry name" value="HisE"/>
    <property type="match status" value="1"/>
</dbReference>
<feature type="domain" description="Phosphoribosyl-AMP cyclohydrolase" evidence="16">
    <location>
        <begin position="29"/>
        <end position="102"/>
    </location>
</feature>
<dbReference type="NCBIfam" id="NF000768">
    <property type="entry name" value="PRK00051.1"/>
    <property type="match status" value="1"/>
</dbReference>
<dbReference type="Pfam" id="PF01503">
    <property type="entry name" value="PRA-PH"/>
    <property type="match status" value="1"/>
</dbReference>
<evidence type="ECO:0000256" key="1">
    <source>
        <dbReference type="ARBA" id="ARBA00000024"/>
    </source>
</evidence>
<sequence>MTEIPKLNYDEKGLIPVIVQDYRTNEVLMMAYSNEEAVKLMYETGYTHFWSRSRQKMWKKGEESGHVQKIRSIQADCDDDTLLVRVEQTGVACHTGNPSCFFKLIYGNTDQTAAIIPELIRTVEDRKNNPSEESYTCKLFGDETKMCKKIVEEAAEVALAVKDHDEDEIAAETSDLIYHTIVALVKEGVDLGKIYGELTERHS</sequence>
<comment type="similarity">
    <text evidence="7 15">In the N-terminal section; belongs to the PRA-CH family.</text>
</comment>
<dbReference type="OMA" id="ERSCFHQ"/>
<dbReference type="GO" id="GO:0000105">
    <property type="term" value="P:L-histidine biosynthetic process"/>
    <property type="evidence" value="ECO:0007669"/>
    <property type="project" value="UniProtKB-UniRule"/>
</dbReference>
<comment type="catalytic activity">
    <reaction evidence="1 15">
        <text>1-(5-phospho-beta-D-ribosyl)-5'-AMP + H2O = 1-(5-phospho-beta-D-ribosyl)-5-[(5-phospho-beta-D-ribosylamino)methylideneamino]imidazole-4-carboxamide</text>
        <dbReference type="Rhea" id="RHEA:20049"/>
        <dbReference type="ChEBI" id="CHEBI:15377"/>
        <dbReference type="ChEBI" id="CHEBI:58435"/>
        <dbReference type="ChEBI" id="CHEBI:59457"/>
        <dbReference type="EC" id="3.5.4.19"/>
    </reaction>
</comment>
<dbReference type="SUPFAM" id="SSF141734">
    <property type="entry name" value="HisI-like"/>
    <property type="match status" value="1"/>
</dbReference>
<dbReference type="HAMAP" id="MF_01019">
    <property type="entry name" value="HisIE"/>
    <property type="match status" value="1"/>
</dbReference>
<name>A0A3G3IG63_9ARCH</name>
<dbReference type="NCBIfam" id="NF002747">
    <property type="entry name" value="PRK02759.1"/>
    <property type="match status" value="1"/>
</dbReference>
<dbReference type="EC" id="3.5.4.19" evidence="15"/>
<dbReference type="InterPro" id="IPR021130">
    <property type="entry name" value="PRib-ATP_PPHydrolase-like"/>
</dbReference>
<dbReference type="PANTHER" id="PTHR42945:SF1">
    <property type="entry name" value="HISTIDINE BIOSYNTHESIS BIFUNCTIONAL PROTEIN HIS7"/>
    <property type="match status" value="1"/>
</dbReference>
<comment type="catalytic activity">
    <reaction evidence="2 15">
        <text>1-(5-phospho-beta-D-ribosyl)-ATP + H2O = 1-(5-phospho-beta-D-ribosyl)-5'-AMP + diphosphate + H(+)</text>
        <dbReference type="Rhea" id="RHEA:22828"/>
        <dbReference type="ChEBI" id="CHEBI:15377"/>
        <dbReference type="ChEBI" id="CHEBI:15378"/>
        <dbReference type="ChEBI" id="CHEBI:33019"/>
        <dbReference type="ChEBI" id="CHEBI:59457"/>
        <dbReference type="ChEBI" id="CHEBI:73183"/>
        <dbReference type="EC" id="3.6.1.31"/>
    </reaction>
</comment>
<comment type="similarity">
    <text evidence="6 15">In the C-terminal section; belongs to the PRA-PH family.</text>
</comment>
<proteinExistence type="inferred from homology"/>